<dbReference type="InterPro" id="IPR036390">
    <property type="entry name" value="WH_DNA-bd_sf"/>
</dbReference>
<comment type="caution">
    <text evidence="3">The sequence shown here is derived from an EMBL/GenBank/DDBJ whole genome shotgun (WGS) entry which is preliminary data.</text>
</comment>
<evidence type="ECO:0000313" key="3">
    <source>
        <dbReference type="EMBL" id="GAU09867.1"/>
    </source>
</evidence>
<dbReference type="Pfam" id="PF13847">
    <property type="entry name" value="Methyltransf_31"/>
    <property type="match status" value="1"/>
</dbReference>
<feature type="domain" description="Methyltransferase" evidence="1">
    <location>
        <begin position="179"/>
        <end position="296"/>
    </location>
</feature>
<dbReference type="PANTHER" id="PTHR45128:SF1">
    <property type="entry name" value="S-ADENOSYLMETHIONINE-DEPENDENT METHYLTRANSFERASE RV2258C"/>
    <property type="match status" value="1"/>
</dbReference>
<dbReference type="SUPFAM" id="SSF53335">
    <property type="entry name" value="S-adenosyl-L-methionine-dependent methyltransferases"/>
    <property type="match status" value="1"/>
</dbReference>
<accession>A0A194AIF7</accession>
<feature type="domain" description="S-adenosylmethionine-dependent methyltransferase Rv2258c-like winged HTH" evidence="2">
    <location>
        <begin position="24"/>
        <end position="101"/>
    </location>
</feature>
<dbReference type="Gene3D" id="3.40.50.150">
    <property type="entry name" value="Vaccinia Virus protein VP39"/>
    <property type="match status" value="1"/>
</dbReference>
<dbReference type="GO" id="GO:0008168">
    <property type="term" value="F:methyltransferase activity"/>
    <property type="evidence" value="ECO:0007669"/>
    <property type="project" value="UniProtKB-KW"/>
</dbReference>
<dbReference type="AlphaFoldDB" id="A0A194AIF7"/>
<dbReference type="CDD" id="cd02440">
    <property type="entry name" value="AdoMet_MTases"/>
    <property type="match status" value="1"/>
</dbReference>
<proteinExistence type="predicted"/>
<dbReference type="RefSeq" id="WP_069860176.1">
    <property type="nucleotide sequence ID" value="NZ_BDFE01000020.1"/>
</dbReference>
<dbReference type="InterPro" id="IPR048711">
    <property type="entry name" value="WHD_Rv2258c"/>
</dbReference>
<keyword evidence="4" id="KW-1185">Reference proteome</keyword>
<organism evidence="3 4">
    <name type="scientific">Desulfoplanes formicivorans</name>
    <dbReference type="NCBI Taxonomy" id="1592317"/>
    <lineage>
        <taxon>Bacteria</taxon>
        <taxon>Pseudomonadati</taxon>
        <taxon>Thermodesulfobacteriota</taxon>
        <taxon>Desulfovibrionia</taxon>
        <taxon>Desulfovibrionales</taxon>
        <taxon>Desulfoplanaceae</taxon>
        <taxon>Desulfoplanes</taxon>
    </lineage>
</organism>
<dbReference type="EMBL" id="BDFE01000020">
    <property type="protein sequence ID" value="GAU09867.1"/>
    <property type="molecule type" value="Genomic_DNA"/>
</dbReference>
<name>A0A194AIF7_9BACT</name>
<evidence type="ECO:0000259" key="2">
    <source>
        <dbReference type="Pfam" id="PF21320"/>
    </source>
</evidence>
<protein>
    <submittedName>
        <fullName evidence="3">Methyltransferase type 12</fullName>
    </submittedName>
</protein>
<reference evidence="4" key="1">
    <citation type="submission" date="2016-06" db="EMBL/GenBank/DDBJ databases">
        <title>Draft genome sequence of Desulfoplanes formicivorans strain Pf12B.</title>
        <authorList>
            <person name="Watanabe M."/>
            <person name="Kojima H."/>
            <person name="Fukui M."/>
        </authorList>
    </citation>
    <scope>NUCLEOTIDE SEQUENCE [LARGE SCALE GENOMIC DNA]</scope>
    <source>
        <strain evidence="4">Pf12B</strain>
    </source>
</reference>
<dbReference type="InterPro" id="IPR025714">
    <property type="entry name" value="Methyltranfer_dom"/>
</dbReference>
<evidence type="ECO:0000259" key="1">
    <source>
        <dbReference type="Pfam" id="PF13847"/>
    </source>
</evidence>
<dbReference type="Pfam" id="PF21320">
    <property type="entry name" value="WHD_Rv2258c"/>
    <property type="match status" value="1"/>
</dbReference>
<evidence type="ECO:0000313" key="4">
    <source>
        <dbReference type="Proteomes" id="UP000095200"/>
    </source>
</evidence>
<dbReference type="InterPro" id="IPR029063">
    <property type="entry name" value="SAM-dependent_MTases_sf"/>
</dbReference>
<dbReference type="GO" id="GO:0032259">
    <property type="term" value="P:methylation"/>
    <property type="evidence" value="ECO:0007669"/>
    <property type="project" value="UniProtKB-KW"/>
</dbReference>
<dbReference type="InterPro" id="IPR053173">
    <property type="entry name" value="SAM-binding_MTase"/>
</dbReference>
<dbReference type="Proteomes" id="UP000095200">
    <property type="component" value="Unassembled WGS sequence"/>
</dbReference>
<keyword evidence="3" id="KW-0808">Transferase</keyword>
<keyword evidence="3" id="KW-0489">Methyltransferase</keyword>
<dbReference type="PANTHER" id="PTHR45128">
    <property type="entry name" value="METHYLTRANSFERASE TYPE 11"/>
    <property type="match status" value="1"/>
</dbReference>
<dbReference type="OrthoDB" id="5449367at2"/>
<dbReference type="SUPFAM" id="SSF46785">
    <property type="entry name" value="Winged helix' DNA-binding domain"/>
    <property type="match status" value="1"/>
</dbReference>
<sequence length="371" mass="41097">MAERSEEKQQDFARKMTDILNYGALNLAMGIGYTTGLFEVLDAMDTPATVQEIAKDARLDERYIREWLGVMVTGGIVELEKNERGEDMYLLPREHGALITRRAGNDNLGVYTREIPLLTRCALDEVISGFATGQGVTYDHYPQFQAFMGQLADAKHCHVLVDTFLPWVAHGEMVRRMRQGIRVCDLGCAQGLALILMAEAFPRSSFVGFDISRQAIEVARQAAASRGLTNVSFQVRDCALLAGEDDLRETFDYVLAFDAIHDQTRPRQALQGAYALLTPGGMFSMVDIAASSRLEANQDHSMGPFLYTVSLMHCMPVGLVDGGEGLGMMWGREKAEAMLREAGFDRVEVAEIPNDPFNLHFLCIKSHSNGS</sequence>
<gene>
    <name evidence="3" type="ORF">DPF_2603</name>
</gene>
<dbReference type="STRING" id="1592317.DPF_2603"/>